<dbReference type="EMBL" id="KL596759">
    <property type="protein sequence ID" value="KER26019.1"/>
    <property type="molecule type" value="Genomic_DNA"/>
</dbReference>
<dbReference type="Proteomes" id="UP000054324">
    <property type="component" value="Unassembled WGS sequence"/>
</dbReference>
<evidence type="ECO:0000313" key="4">
    <source>
        <dbReference type="EMBL" id="KER26019.1"/>
    </source>
</evidence>
<sequence>MNYQLSANECPRGRLCNFMHPKTVHPSLCRKLFKRSMKLAERRRRYSSRSSSTSSHARKRPRSPDGRSTRR</sequence>
<name>A0A075ADE5_OPIVI</name>
<dbReference type="GO" id="GO:0008270">
    <property type="term" value="F:zinc ion binding"/>
    <property type="evidence" value="ECO:0007669"/>
    <property type="project" value="UniProtKB-KW"/>
</dbReference>
<keyword evidence="1" id="KW-0862">Zinc</keyword>
<dbReference type="CTD" id="20320833"/>
<feature type="region of interest" description="Disordered" evidence="2">
    <location>
        <begin position="39"/>
        <end position="71"/>
    </location>
</feature>
<dbReference type="PROSITE" id="PS50103">
    <property type="entry name" value="ZF_C3H1"/>
    <property type="match status" value="1"/>
</dbReference>
<evidence type="ECO:0000259" key="3">
    <source>
        <dbReference type="PROSITE" id="PS50103"/>
    </source>
</evidence>
<dbReference type="KEGG" id="ovi:T265_06654"/>
<dbReference type="GeneID" id="20320833"/>
<dbReference type="InterPro" id="IPR000571">
    <property type="entry name" value="Znf_CCCH"/>
</dbReference>
<feature type="zinc finger region" description="C3H1-type" evidence="1">
    <location>
        <begin position="1"/>
        <end position="23"/>
    </location>
</feature>
<accession>A0A075ADE5</accession>
<dbReference type="AlphaFoldDB" id="A0A075ADE5"/>
<protein>
    <recommendedName>
        <fullName evidence="3">C3H1-type domain-containing protein</fullName>
    </recommendedName>
</protein>
<evidence type="ECO:0000256" key="2">
    <source>
        <dbReference type="SAM" id="MobiDB-lite"/>
    </source>
</evidence>
<feature type="compositionally biased region" description="Basic and acidic residues" evidence="2">
    <location>
        <begin position="62"/>
        <end position="71"/>
    </location>
</feature>
<feature type="domain" description="C3H1-type" evidence="3">
    <location>
        <begin position="1"/>
        <end position="23"/>
    </location>
</feature>
<keyword evidence="5" id="KW-1185">Reference proteome</keyword>
<gene>
    <name evidence="4" type="ORF">T265_06654</name>
</gene>
<keyword evidence="1" id="KW-0479">Metal-binding</keyword>
<reference evidence="4 5" key="1">
    <citation type="submission" date="2013-11" db="EMBL/GenBank/DDBJ databases">
        <title>Opisthorchis viverrini - life in the bile duct.</title>
        <authorList>
            <person name="Young N.D."/>
            <person name="Nagarajan N."/>
            <person name="Lin S.J."/>
            <person name="Korhonen P.K."/>
            <person name="Jex A.R."/>
            <person name="Hall R.S."/>
            <person name="Safavi-Hemami H."/>
            <person name="Kaewkong W."/>
            <person name="Bertrand D."/>
            <person name="Gao S."/>
            <person name="Seet Q."/>
            <person name="Wongkham S."/>
            <person name="Teh B.T."/>
            <person name="Wongkham C."/>
            <person name="Intapan P.M."/>
            <person name="Maleewong W."/>
            <person name="Yang X."/>
            <person name="Hu M."/>
            <person name="Wang Z."/>
            <person name="Hofmann A."/>
            <person name="Sternberg P.W."/>
            <person name="Tan P."/>
            <person name="Wang J."/>
            <person name="Gasser R.B."/>
        </authorList>
    </citation>
    <scope>NUCLEOTIDE SEQUENCE [LARGE SCALE GENOMIC DNA]</scope>
</reference>
<keyword evidence="1" id="KW-0863">Zinc-finger</keyword>
<dbReference type="RefSeq" id="XP_009170238.1">
    <property type="nucleotide sequence ID" value="XM_009171974.1"/>
</dbReference>
<evidence type="ECO:0000313" key="5">
    <source>
        <dbReference type="Proteomes" id="UP000054324"/>
    </source>
</evidence>
<evidence type="ECO:0000256" key="1">
    <source>
        <dbReference type="PROSITE-ProRule" id="PRU00723"/>
    </source>
</evidence>
<proteinExistence type="predicted"/>
<organism evidence="4 5">
    <name type="scientific">Opisthorchis viverrini</name>
    <name type="common">Southeast Asian liver fluke</name>
    <dbReference type="NCBI Taxonomy" id="6198"/>
    <lineage>
        <taxon>Eukaryota</taxon>
        <taxon>Metazoa</taxon>
        <taxon>Spiralia</taxon>
        <taxon>Lophotrochozoa</taxon>
        <taxon>Platyhelminthes</taxon>
        <taxon>Trematoda</taxon>
        <taxon>Digenea</taxon>
        <taxon>Opisthorchiida</taxon>
        <taxon>Opisthorchiata</taxon>
        <taxon>Opisthorchiidae</taxon>
        <taxon>Opisthorchis</taxon>
    </lineage>
</organism>